<dbReference type="EMBL" id="KV425942">
    <property type="protein sequence ID" value="KZV96455.1"/>
    <property type="molecule type" value="Genomic_DNA"/>
</dbReference>
<dbReference type="Proteomes" id="UP000077266">
    <property type="component" value="Unassembled WGS sequence"/>
</dbReference>
<name>A0A165KJY6_EXIGL</name>
<dbReference type="AlphaFoldDB" id="A0A165KJY6"/>
<evidence type="ECO:0000313" key="1">
    <source>
        <dbReference type="EMBL" id="KZV96455.1"/>
    </source>
</evidence>
<keyword evidence="2" id="KW-1185">Reference proteome</keyword>
<sequence>MTGARRRALHLLLHWCNRNLDDNLIAEVLCASRNDVQERPSLAGDIAADAVFSSKFYGDWAQACRTRAPKETTRLIFCDQHPVGAVLCNFKMASESEVSVPRHLAVEASTTPQL</sequence>
<reference evidence="1 2" key="1">
    <citation type="journal article" date="2016" name="Mol. Biol. Evol.">
        <title>Comparative Genomics of Early-Diverging Mushroom-Forming Fungi Provides Insights into the Origins of Lignocellulose Decay Capabilities.</title>
        <authorList>
            <person name="Nagy L.G."/>
            <person name="Riley R."/>
            <person name="Tritt A."/>
            <person name="Adam C."/>
            <person name="Daum C."/>
            <person name="Floudas D."/>
            <person name="Sun H."/>
            <person name="Yadav J.S."/>
            <person name="Pangilinan J."/>
            <person name="Larsson K.H."/>
            <person name="Matsuura K."/>
            <person name="Barry K."/>
            <person name="Labutti K."/>
            <person name="Kuo R."/>
            <person name="Ohm R.A."/>
            <person name="Bhattacharya S.S."/>
            <person name="Shirouzu T."/>
            <person name="Yoshinaga Y."/>
            <person name="Martin F.M."/>
            <person name="Grigoriev I.V."/>
            <person name="Hibbett D.S."/>
        </authorList>
    </citation>
    <scope>NUCLEOTIDE SEQUENCE [LARGE SCALE GENOMIC DNA]</scope>
    <source>
        <strain evidence="1 2">HHB12029</strain>
    </source>
</reference>
<proteinExistence type="predicted"/>
<protein>
    <submittedName>
        <fullName evidence="1">Uncharacterized protein</fullName>
    </submittedName>
</protein>
<organism evidence="1 2">
    <name type="scientific">Exidia glandulosa HHB12029</name>
    <dbReference type="NCBI Taxonomy" id="1314781"/>
    <lineage>
        <taxon>Eukaryota</taxon>
        <taxon>Fungi</taxon>
        <taxon>Dikarya</taxon>
        <taxon>Basidiomycota</taxon>
        <taxon>Agaricomycotina</taxon>
        <taxon>Agaricomycetes</taxon>
        <taxon>Auriculariales</taxon>
        <taxon>Exidiaceae</taxon>
        <taxon>Exidia</taxon>
    </lineage>
</organism>
<accession>A0A165KJY6</accession>
<evidence type="ECO:0000313" key="2">
    <source>
        <dbReference type="Proteomes" id="UP000077266"/>
    </source>
</evidence>
<dbReference type="InParanoid" id="A0A165KJY6"/>
<gene>
    <name evidence="1" type="ORF">EXIGLDRAFT_765265</name>
</gene>